<keyword evidence="3" id="KW-0175">Coiled coil</keyword>
<sequence>MRTTLTLFALLASSAFAHAQNTCTPLHYHSGQVIQVHSALNLGTRIQLPANLITTPLVSNSDLWDVEGIQGTNQIVVKPNSQEANGAQTMIYAYTDNGLAFDINMVRVNANKNEACAIVSLSNSGAQGSQLNDLQSFMANQHTQSNQSQAQVMSLQRQLLQERQDNKKKNEENIMEALRKYRYHIYTRYKYDEGVEFVGNNTVSDVYDDGRFTYIRLANPERGILSVETMIGGKNAIAPSKYDDAYGMYRITGIYPKFTLRIDDVKITVTRSDNRSHGAS</sequence>
<evidence type="ECO:0000256" key="3">
    <source>
        <dbReference type="SAM" id="Coils"/>
    </source>
</evidence>
<dbReference type="InterPro" id="IPR038161">
    <property type="entry name" value="VirB9/CagX/TrbG_C_sf"/>
</dbReference>
<evidence type="ECO:0008006" key="7">
    <source>
        <dbReference type="Google" id="ProtNLM"/>
    </source>
</evidence>
<dbReference type="RefSeq" id="WP_144229665.1">
    <property type="nucleotide sequence ID" value="NZ_CANNCB010000028.1"/>
</dbReference>
<evidence type="ECO:0000256" key="2">
    <source>
        <dbReference type="ARBA" id="ARBA00022729"/>
    </source>
</evidence>
<evidence type="ECO:0000313" key="5">
    <source>
        <dbReference type="EMBL" id="TVO39930.1"/>
    </source>
</evidence>
<reference evidence="5 6" key="1">
    <citation type="submission" date="2019-07" db="EMBL/GenBank/DDBJ databases">
        <title>The draft genome sequence of Vibrio algivorus M1486.</title>
        <authorList>
            <person name="Meng X."/>
        </authorList>
    </citation>
    <scope>NUCLEOTIDE SEQUENCE [LARGE SCALE GENOMIC DNA]</scope>
    <source>
        <strain evidence="5 6">M1486</strain>
    </source>
</reference>
<dbReference type="OrthoDB" id="9773431at2"/>
<evidence type="ECO:0000256" key="1">
    <source>
        <dbReference type="ARBA" id="ARBA00006135"/>
    </source>
</evidence>
<dbReference type="Gene3D" id="2.60.40.2500">
    <property type="match status" value="1"/>
</dbReference>
<proteinExistence type="inferred from homology"/>
<accession>A0A557PH01</accession>
<comment type="caution">
    <text evidence="5">The sequence shown here is derived from an EMBL/GenBank/DDBJ whole genome shotgun (WGS) entry which is preliminary data.</text>
</comment>
<dbReference type="Proteomes" id="UP000319828">
    <property type="component" value="Unassembled WGS sequence"/>
</dbReference>
<evidence type="ECO:0000256" key="4">
    <source>
        <dbReference type="SAM" id="SignalP"/>
    </source>
</evidence>
<dbReference type="Pfam" id="PF03524">
    <property type="entry name" value="CagX"/>
    <property type="match status" value="1"/>
</dbReference>
<dbReference type="CDD" id="cd06911">
    <property type="entry name" value="VirB9_CagX_TrbG"/>
    <property type="match status" value="1"/>
</dbReference>
<comment type="similarity">
    <text evidence="1">Belongs to the TrbG/VirB9 family.</text>
</comment>
<dbReference type="AlphaFoldDB" id="A0A557PH01"/>
<feature type="coiled-coil region" evidence="3">
    <location>
        <begin position="152"/>
        <end position="180"/>
    </location>
</feature>
<name>A0A557PH01_9VIBR</name>
<feature type="chain" id="PRO_5022186141" description="Conjugal transfer protein" evidence="4">
    <location>
        <begin position="20"/>
        <end position="280"/>
    </location>
</feature>
<dbReference type="EMBL" id="VMKJ01000001">
    <property type="protein sequence ID" value="TVO39930.1"/>
    <property type="molecule type" value="Genomic_DNA"/>
</dbReference>
<evidence type="ECO:0000313" key="6">
    <source>
        <dbReference type="Proteomes" id="UP000319828"/>
    </source>
</evidence>
<protein>
    <recommendedName>
        <fullName evidence="7">Conjugal transfer protein</fullName>
    </recommendedName>
</protein>
<feature type="signal peptide" evidence="4">
    <location>
        <begin position="1"/>
        <end position="19"/>
    </location>
</feature>
<gene>
    <name evidence="5" type="ORF">FOF44_00230</name>
</gene>
<dbReference type="InterPro" id="IPR010258">
    <property type="entry name" value="Conjugal_tfr_TrbG/VirB9/CagX"/>
</dbReference>
<organism evidence="5 6">
    <name type="scientific">Vibrio algivorus</name>
    <dbReference type="NCBI Taxonomy" id="1667024"/>
    <lineage>
        <taxon>Bacteria</taxon>
        <taxon>Pseudomonadati</taxon>
        <taxon>Pseudomonadota</taxon>
        <taxon>Gammaproteobacteria</taxon>
        <taxon>Vibrionales</taxon>
        <taxon>Vibrionaceae</taxon>
        <taxon>Vibrio</taxon>
    </lineage>
</organism>
<dbReference type="InterPro" id="IPR033645">
    <property type="entry name" value="VirB9/CagX/TrbG_C"/>
</dbReference>
<keyword evidence="2 4" id="KW-0732">Signal</keyword>